<sequence>MNQLVSGLITGVALLKKGKFTMKFTKDSIVVKSWVGLVVKGIYNFNDVPKLFNLRTVVAQVLSEQEVRIGE</sequence>
<dbReference type="Proteomes" id="UP000255213">
    <property type="component" value="Unassembled WGS sequence"/>
</dbReference>
<keyword evidence="3" id="KW-1185">Reference proteome</keyword>
<reference evidence="2 4" key="3">
    <citation type="submission" date="2018-06" db="EMBL/GenBank/DDBJ databases">
        <authorList>
            <consortium name="Pathogen Informatics"/>
            <person name="Doyle S."/>
        </authorList>
    </citation>
    <scope>NUCLEOTIDE SEQUENCE [LARGE SCALE GENOMIC DNA]</scope>
    <source>
        <strain evidence="2 4">NCTC12957</strain>
    </source>
</reference>
<accession>A0A1Q8EF57</accession>
<dbReference type="RefSeq" id="WP_075098595.1">
    <property type="nucleotide sequence ID" value="NZ_MSJL01000006.1"/>
</dbReference>
<evidence type="ECO:0000313" key="2">
    <source>
        <dbReference type="EMBL" id="SUN06351.1"/>
    </source>
</evidence>
<dbReference type="Proteomes" id="UP000186437">
    <property type="component" value="Unassembled WGS sequence"/>
</dbReference>
<proteinExistence type="predicted"/>
<evidence type="ECO:0000313" key="4">
    <source>
        <dbReference type="Proteomes" id="UP000255213"/>
    </source>
</evidence>
<gene>
    <name evidence="1" type="ORF">BU200_02140</name>
    <name evidence="2" type="ORF">NCTC12957_00594</name>
</gene>
<organism evidence="1 3">
    <name type="scientific">Streptococcus acidominimus</name>
    <dbReference type="NCBI Taxonomy" id="1326"/>
    <lineage>
        <taxon>Bacteria</taxon>
        <taxon>Bacillati</taxon>
        <taxon>Bacillota</taxon>
        <taxon>Bacilli</taxon>
        <taxon>Lactobacillales</taxon>
        <taxon>Streptococcaceae</taxon>
        <taxon>Streptococcus</taxon>
    </lineage>
</organism>
<name>A0A1Q8EF57_STRAI</name>
<evidence type="ECO:0000313" key="1">
    <source>
        <dbReference type="EMBL" id="OLF50428.1"/>
    </source>
</evidence>
<evidence type="ECO:0000313" key="3">
    <source>
        <dbReference type="Proteomes" id="UP000186437"/>
    </source>
</evidence>
<reference evidence="1" key="2">
    <citation type="submission" date="2016-12" db="EMBL/GenBank/DDBJ databases">
        <authorList>
            <person name="Song W.-J."/>
            <person name="Kurnit D.M."/>
        </authorList>
    </citation>
    <scope>NUCLEOTIDE SEQUENCE [LARGE SCALE GENOMIC DNA]</scope>
    <source>
        <strain evidence="1">ATCC 51725</strain>
    </source>
</reference>
<dbReference type="EMBL" id="MSJL01000006">
    <property type="protein sequence ID" value="OLF50428.1"/>
    <property type="molecule type" value="Genomic_DNA"/>
</dbReference>
<protein>
    <submittedName>
        <fullName evidence="1">Uncharacterized protein</fullName>
    </submittedName>
</protein>
<dbReference type="OrthoDB" id="1933708at2"/>
<dbReference type="AlphaFoldDB" id="A0A1Q8EF57"/>
<dbReference type="EMBL" id="UHEN01000001">
    <property type="protein sequence ID" value="SUN06351.1"/>
    <property type="molecule type" value="Genomic_DNA"/>
</dbReference>
<reference evidence="3" key="1">
    <citation type="submission" date="2016-12" db="EMBL/GenBank/DDBJ databases">
        <authorList>
            <person name="Gulvik C.A."/>
        </authorList>
    </citation>
    <scope>NUCLEOTIDE SEQUENCE [LARGE SCALE GENOMIC DNA]</scope>
    <source>
        <strain evidence="3">ATCC 51725</strain>
    </source>
</reference>